<evidence type="ECO:0000256" key="1">
    <source>
        <dbReference type="ARBA" id="ARBA00009277"/>
    </source>
</evidence>
<dbReference type="EMBL" id="UOEI01000339">
    <property type="protein sequence ID" value="VAW02712.1"/>
    <property type="molecule type" value="Genomic_DNA"/>
</dbReference>
<organism evidence="3">
    <name type="scientific">hydrothermal vent metagenome</name>
    <dbReference type="NCBI Taxonomy" id="652676"/>
    <lineage>
        <taxon>unclassified sequences</taxon>
        <taxon>metagenomes</taxon>
        <taxon>ecological metagenomes</taxon>
    </lineage>
</organism>
<gene>
    <name evidence="3" type="ORF">MNBD_ACTINO01-1647</name>
</gene>
<dbReference type="PANTHER" id="PTHR35004">
    <property type="entry name" value="TRANSPOSASE RV3428C-RELATED"/>
    <property type="match status" value="1"/>
</dbReference>
<dbReference type="PANTHER" id="PTHR35004:SF8">
    <property type="entry name" value="TRANSPOSASE RV3428C-RELATED"/>
    <property type="match status" value="1"/>
</dbReference>
<dbReference type="Pfam" id="PF00665">
    <property type="entry name" value="rve"/>
    <property type="match status" value="1"/>
</dbReference>
<dbReference type="GO" id="GO:0003676">
    <property type="term" value="F:nucleic acid binding"/>
    <property type="evidence" value="ECO:0007669"/>
    <property type="project" value="InterPro"/>
</dbReference>
<dbReference type="InterPro" id="IPR012337">
    <property type="entry name" value="RNaseH-like_sf"/>
</dbReference>
<evidence type="ECO:0000259" key="2">
    <source>
        <dbReference type="PROSITE" id="PS50994"/>
    </source>
</evidence>
<dbReference type="SUPFAM" id="SSF53098">
    <property type="entry name" value="Ribonuclease H-like"/>
    <property type="match status" value="1"/>
</dbReference>
<dbReference type="AlphaFoldDB" id="A0A3B0SK28"/>
<comment type="similarity">
    <text evidence="1">Belongs to the transposase IS21/IS408/IS1162 family.</text>
</comment>
<dbReference type="Pfam" id="PF22483">
    <property type="entry name" value="Mu-transpos_C_2"/>
    <property type="match status" value="1"/>
</dbReference>
<dbReference type="InterPro" id="IPR054353">
    <property type="entry name" value="IstA-like_C"/>
</dbReference>
<dbReference type="InterPro" id="IPR036397">
    <property type="entry name" value="RNaseH_sf"/>
</dbReference>
<sequence>MIDVVEILQHWYAGRSKTDVAASVGVDRGTVRKYVAPAEAEGLVPGGPSVGRAEWLERVGRWFPELVDARIRSLTYPEINRHRDRIDDWLDVGVTVSTIHQRLRDEHGLEAGVTSLRRYVWLEFPDRGPDPDAVTVLRPEVEPGSEAQIDYGYLGRWRDPIEDRMRRLWVFVMVLACSRHMFVLPVLSMDQTAWIAAHVAAFEFFGGVPARLVPDNLATGVTKPDLYDPKLNRVYAEMAAHYGCLVDPARAAKPKDKPRVERPMPYIRDSFWKGRDFASLDEMQAAAAEWCLAVAGQRHHRSLDGAAPHNVFLTVEAPALQPLPVEPFELAVWSRPKVAPDCHVKVAGALYSVPWRHIGKRVDARATDTTVEIFDDFTLIKTHRRIGRGRATDWADYPPEKIAFFQRTPAWCRKRAAELGPAVVEIIEALMQINALHRLRSAQGIIGLADKHGAERLDAACRLAIDVGDPTYRTVKGILTAGTENVSPAQPAANTGPAHLHGPARLFAIDDEGVAS</sequence>
<evidence type="ECO:0000313" key="3">
    <source>
        <dbReference type="EMBL" id="VAW02712.1"/>
    </source>
</evidence>
<feature type="domain" description="Integrase catalytic" evidence="2">
    <location>
        <begin position="139"/>
        <end position="316"/>
    </location>
</feature>
<dbReference type="InterPro" id="IPR001584">
    <property type="entry name" value="Integrase_cat-core"/>
</dbReference>
<dbReference type="NCBIfam" id="NF033546">
    <property type="entry name" value="transpos_IS21"/>
    <property type="match status" value="1"/>
</dbReference>
<reference evidence="3" key="1">
    <citation type="submission" date="2018-06" db="EMBL/GenBank/DDBJ databases">
        <authorList>
            <person name="Zhirakovskaya E."/>
        </authorList>
    </citation>
    <scope>NUCLEOTIDE SEQUENCE</scope>
</reference>
<protein>
    <submittedName>
        <fullName evidence="3">Mobile element protein</fullName>
    </submittedName>
</protein>
<accession>A0A3B0SK28</accession>
<name>A0A3B0SK28_9ZZZZ</name>
<dbReference type="Gene3D" id="3.30.420.10">
    <property type="entry name" value="Ribonuclease H-like superfamily/Ribonuclease H"/>
    <property type="match status" value="1"/>
</dbReference>
<dbReference type="PROSITE" id="PS50994">
    <property type="entry name" value="INTEGRASE"/>
    <property type="match status" value="1"/>
</dbReference>
<proteinExistence type="inferred from homology"/>
<dbReference type="GO" id="GO:0015074">
    <property type="term" value="P:DNA integration"/>
    <property type="evidence" value="ECO:0007669"/>
    <property type="project" value="InterPro"/>
</dbReference>